<gene>
    <name evidence="3" type="ORF">ACG00X_07095</name>
</gene>
<accession>A0ABW7G412</accession>
<evidence type="ECO:0000259" key="2">
    <source>
        <dbReference type="Pfam" id="PF19190"/>
    </source>
</evidence>
<dbReference type="Gene3D" id="2.60.40.10">
    <property type="entry name" value="Immunoglobulins"/>
    <property type="match status" value="1"/>
</dbReference>
<dbReference type="EMBL" id="JBIGIA010000004">
    <property type="protein sequence ID" value="MFG6456594.1"/>
    <property type="molecule type" value="Genomic_DNA"/>
</dbReference>
<feature type="signal peptide" evidence="1">
    <location>
        <begin position="1"/>
        <end position="23"/>
    </location>
</feature>
<feature type="domain" description="BACON" evidence="2">
    <location>
        <begin position="264"/>
        <end position="334"/>
    </location>
</feature>
<dbReference type="PROSITE" id="PS51257">
    <property type="entry name" value="PROKAR_LIPOPROTEIN"/>
    <property type="match status" value="1"/>
</dbReference>
<dbReference type="Gene3D" id="2.130.10.10">
    <property type="entry name" value="YVTN repeat-like/Quinoprotein amine dehydrogenase"/>
    <property type="match status" value="2"/>
</dbReference>
<protein>
    <recommendedName>
        <fullName evidence="2">BACON domain-containing protein</fullName>
    </recommendedName>
</protein>
<organism evidence="3 4">
    <name type="scientific">Pelomonas nitida</name>
    <dbReference type="NCBI Taxonomy" id="3299027"/>
    <lineage>
        <taxon>Bacteria</taxon>
        <taxon>Pseudomonadati</taxon>
        <taxon>Pseudomonadota</taxon>
        <taxon>Betaproteobacteria</taxon>
        <taxon>Burkholderiales</taxon>
        <taxon>Sphaerotilaceae</taxon>
        <taxon>Roseateles</taxon>
    </lineage>
</organism>
<feature type="domain" description="BACON" evidence="2">
    <location>
        <begin position="577"/>
        <end position="635"/>
    </location>
</feature>
<dbReference type="InterPro" id="IPR011044">
    <property type="entry name" value="Quino_amine_DH_bsu"/>
</dbReference>
<feature type="chain" id="PRO_5045380659" description="BACON domain-containing protein" evidence="1">
    <location>
        <begin position="24"/>
        <end position="966"/>
    </location>
</feature>
<name>A0ABW7G412_9BURK</name>
<keyword evidence="1" id="KW-0732">Signal</keyword>
<feature type="domain" description="BACON" evidence="2">
    <location>
        <begin position="372"/>
        <end position="415"/>
    </location>
</feature>
<proteinExistence type="predicted"/>
<dbReference type="RefSeq" id="WP_394487357.1">
    <property type="nucleotide sequence ID" value="NZ_JBIGIA010000004.1"/>
</dbReference>
<evidence type="ECO:0000256" key="1">
    <source>
        <dbReference type="SAM" id="SignalP"/>
    </source>
</evidence>
<dbReference type="SUPFAM" id="SSF50969">
    <property type="entry name" value="YVTN repeat-like/Quinoprotein amine dehydrogenase"/>
    <property type="match status" value="1"/>
</dbReference>
<sequence length="966" mass="100292">MRYQQWATHAFSWFLALSLAACGGGDGGSSGPALTFEPAALVANFRAGQPLPITVTATALHPEDFKQNVYVVAVDEKQVIQPYIGLSALSANKYSATITPSALLAAGHYTGTLSIRLCKDLACTSQFPGSPIPLPYDFTVQAVSAAVTFEPATLAANFRAGLPMPISVTATAAYPDDFKQKVYAVAIDEKQVIQPNIALSALPDGKYSVRLTPSALLAAGHYTGTLAVRLCWDTGCASQIPGSPVALPYDFNVQEAIAALNFGSLSPTAITTYSGEAKTQALTLRLTGDKLRWNVSSSASWLQVSTSSGTGAQDIVVTVNSDDLLPGDYKARVTATTEDGQSAGVDFTLQHLERQFVLNGGVPSFTMVNGSVAQAQALPFALNNQQAVNWSASTTAAWMQLSPTTGVTPGTITLQPDPTQGPLKSGKYSADISLNSPNIASKTVTSQLTLMAPTLSTNTTALVFGGAKGREFSAQMLSIGLNTNIEWPWSLTDVPAWLLPGTTSGKASTTSSTQAVSVDALKAPIGTQTSVLNVRATVNGETVTKAVTVTINADQRRLLPSVWGVGLASTPTGQVLSRTLQVRDNFDQGLAWTAASDAAWLTVTNSGRTDGASQLVVTADPSGLPNGQVSQAKVTLSSSQTGVAPAVIRVALWKDATGAVAMQKLPLDRAVLVADTIRPYVYTHAGGSDVDVYNAYTGQKVTTLINVGAALGAMAVSPDGSLLYAADTANRAVKRVNLDTGLTVDSWALSTATTIGDTALVLRTSGVDVLVMGDGGAYAAGRRLGKVGSGESHAATPDGRTLLWQNIGLSPASAGAVSLDYSEVNGGTLMASDTKAAASYYNGSSNGRDIAVSPDGTRIYTATGAPYRCTVLAGGDMSVIGSLPGGDNYPNNVEVTSDGRIICGISGWYSSSDFWVHSPTGALIQGYKVAGYAREIKTRQMVVTPDGLIVATLTDDPVLAFVAIGR</sequence>
<dbReference type="InterPro" id="IPR015943">
    <property type="entry name" value="WD40/YVTN_repeat-like_dom_sf"/>
</dbReference>
<evidence type="ECO:0000313" key="4">
    <source>
        <dbReference type="Proteomes" id="UP001606305"/>
    </source>
</evidence>
<dbReference type="Pfam" id="PF19190">
    <property type="entry name" value="BACON_2"/>
    <property type="match status" value="3"/>
</dbReference>
<dbReference type="InterPro" id="IPR024361">
    <property type="entry name" value="BACON"/>
</dbReference>
<dbReference type="Proteomes" id="UP001606305">
    <property type="component" value="Unassembled WGS sequence"/>
</dbReference>
<comment type="caution">
    <text evidence="3">The sequence shown here is derived from an EMBL/GenBank/DDBJ whole genome shotgun (WGS) entry which is preliminary data.</text>
</comment>
<keyword evidence="4" id="KW-1185">Reference proteome</keyword>
<reference evidence="3 4" key="1">
    <citation type="submission" date="2024-09" db="EMBL/GenBank/DDBJ databases">
        <title>Novel species of the genus Pelomonas and Roseateles isolated from streams.</title>
        <authorList>
            <person name="Lu H."/>
        </authorList>
    </citation>
    <scope>NUCLEOTIDE SEQUENCE [LARGE SCALE GENOMIC DNA]</scope>
    <source>
        <strain evidence="3 4">BYS96W</strain>
    </source>
</reference>
<evidence type="ECO:0000313" key="3">
    <source>
        <dbReference type="EMBL" id="MFG6456594.1"/>
    </source>
</evidence>
<dbReference type="InterPro" id="IPR013783">
    <property type="entry name" value="Ig-like_fold"/>
</dbReference>